<evidence type="ECO:0008006" key="3">
    <source>
        <dbReference type="Google" id="ProtNLM"/>
    </source>
</evidence>
<evidence type="ECO:0000313" key="1">
    <source>
        <dbReference type="EMBL" id="CAI9548861.1"/>
    </source>
</evidence>
<reference evidence="1" key="1">
    <citation type="submission" date="2023-05" db="EMBL/GenBank/DDBJ databases">
        <authorList>
            <person name="Stuckert A."/>
        </authorList>
    </citation>
    <scope>NUCLEOTIDE SEQUENCE</scope>
</reference>
<keyword evidence="2" id="KW-1185">Reference proteome</keyword>
<comment type="caution">
    <text evidence="1">The sequence shown here is derived from an EMBL/GenBank/DDBJ whole genome shotgun (WGS) entry which is preliminary data.</text>
</comment>
<organism evidence="1 2">
    <name type="scientific">Staurois parvus</name>
    <dbReference type="NCBI Taxonomy" id="386267"/>
    <lineage>
        <taxon>Eukaryota</taxon>
        <taxon>Metazoa</taxon>
        <taxon>Chordata</taxon>
        <taxon>Craniata</taxon>
        <taxon>Vertebrata</taxon>
        <taxon>Euteleostomi</taxon>
        <taxon>Amphibia</taxon>
        <taxon>Batrachia</taxon>
        <taxon>Anura</taxon>
        <taxon>Neobatrachia</taxon>
        <taxon>Ranoidea</taxon>
        <taxon>Ranidae</taxon>
        <taxon>Staurois</taxon>
    </lineage>
</organism>
<accession>A0ABN9BMI3</accession>
<proteinExistence type="predicted"/>
<sequence length="52" mass="5855">MNCFHRSTPLHELFPSECPLTCTDPIRVFSYMDCSHQGAPLHAVFPSECSLT</sequence>
<name>A0ABN9BMI3_9NEOB</name>
<evidence type="ECO:0000313" key="2">
    <source>
        <dbReference type="Proteomes" id="UP001162483"/>
    </source>
</evidence>
<dbReference type="EMBL" id="CATNWA010004871">
    <property type="protein sequence ID" value="CAI9548861.1"/>
    <property type="molecule type" value="Genomic_DNA"/>
</dbReference>
<protein>
    <recommendedName>
        <fullName evidence="3">Kazal-like domain-containing protein</fullName>
    </recommendedName>
</protein>
<dbReference type="Proteomes" id="UP001162483">
    <property type="component" value="Unassembled WGS sequence"/>
</dbReference>
<gene>
    <name evidence="1" type="ORF">SPARVUS_LOCUS3237211</name>
</gene>